<evidence type="ECO:0000256" key="2">
    <source>
        <dbReference type="SAM" id="MobiDB-lite"/>
    </source>
</evidence>
<feature type="region of interest" description="Disordered" evidence="2">
    <location>
        <begin position="343"/>
        <end position="365"/>
    </location>
</feature>
<organism evidence="4 5">
    <name type="scientific">Nothobranchius furzeri</name>
    <name type="common">Turquoise killifish</name>
    <dbReference type="NCBI Taxonomy" id="105023"/>
    <lineage>
        <taxon>Eukaryota</taxon>
        <taxon>Metazoa</taxon>
        <taxon>Chordata</taxon>
        <taxon>Craniata</taxon>
        <taxon>Vertebrata</taxon>
        <taxon>Euteleostomi</taxon>
        <taxon>Actinopterygii</taxon>
        <taxon>Neopterygii</taxon>
        <taxon>Teleostei</taxon>
        <taxon>Neoteleostei</taxon>
        <taxon>Acanthomorphata</taxon>
        <taxon>Ovalentaria</taxon>
        <taxon>Atherinomorphae</taxon>
        <taxon>Cyprinodontiformes</taxon>
        <taxon>Nothobranchiidae</taxon>
        <taxon>Nothobranchius</taxon>
    </lineage>
</organism>
<feature type="domain" description="C-type lectin" evidence="3">
    <location>
        <begin position="43"/>
        <end position="167"/>
    </location>
</feature>
<sequence length="389" mass="45501">MFELKFRRQRSEVTGGRSEERIRMEKVLLCTIAASALCAASSIRYRQYHFIYDPKNWTEAQTYCRQTYTDLVTVDSYSTVTTLNSLADVTQMGSTKHAWIGLYFDVIDWKWSLSDEDFYKNNEATYTNWYPGQPNGIWYTEQCVYMNLAYALWSDNYCNTLFHSVCSNVSGEKWNQVRFNKVDSTLFLCRRIGGNVTFVLNSNLMNWTDAQRYCRQHYTDLASVRNLSENAQIRKQITAPAWIGLYKSTWKWSNGPFFMYNYWQVLEPDGGDEKCTAANFANSGRWMDLACGLEKPFVCYHDPVPLWRTGIKLKLVKTSALRLEDPAVQEDLLQQFYVSAKTEADEPKRDRRRGTELEEATQQRRLLPRQDQQKLGSRFLVFVQIFFCS</sequence>
<dbReference type="Proteomes" id="UP000822369">
    <property type="component" value="Chromosome 13"/>
</dbReference>
<dbReference type="AlphaFoldDB" id="A0A9D2XYS3"/>
<gene>
    <name evidence="4" type="ORF">G4P62_014854</name>
</gene>
<evidence type="ECO:0000313" key="4">
    <source>
        <dbReference type="EMBL" id="KAF7210467.1"/>
    </source>
</evidence>
<dbReference type="InterPro" id="IPR016187">
    <property type="entry name" value="CTDL_fold"/>
</dbReference>
<reference evidence="4" key="1">
    <citation type="submission" date="2020-03" db="EMBL/GenBank/DDBJ databases">
        <title>Intra-Species Differences in Population Size shape Life History and Genome Evolution.</title>
        <authorList>
            <person name="Willemsen D."/>
            <person name="Cui R."/>
            <person name="Valenzano D.R."/>
        </authorList>
    </citation>
    <scope>NUCLEOTIDE SEQUENCE</scope>
    <source>
        <strain evidence="4">GRZ</strain>
        <tissue evidence="4">Whole</tissue>
    </source>
</reference>
<evidence type="ECO:0000259" key="3">
    <source>
        <dbReference type="PROSITE" id="PS50041"/>
    </source>
</evidence>
<feature type="domain" description="C-type lectin" evidence="3">
    <location>
        <begin position="193"/>
        <end position="300"/>
    </location>
</feature>
<dbReference type="InterPro" id="IPR016186">
    <property type="entry name" value="C-type_lectin-like/link_sf"/>
</dbReference>
<keyword evidence="1" id="KW-1015">Disulfide bond</keyword>
<proteinExistence type="predicted"/>
<dbReference type="PANTHER" id="PTHR45784">
    <property type="entry name" value="C-TYPE LECTIN DOMAIN FAMILY 20 MEMBER A-RELATED"/>
    <property type="match status" value="1"/>
</dbReference>
<dbReference type="InterPro" id="IPR001304">
    <property type="entry name" value="C-type_lectin-like"/>
</dbReference>
<dbReference type="PANTHER" id="PTHR45784:SF3">
    <property type="entry name" value="C-TYPE LECTIN DOMAIN FAMILY 4 MEMBER K-LIKE-RELATED"/>
    <property type="match status" value="1"/>
</dbReference>
<dbReference type="Pfam" id="PF00059">
    <property type="entry name" value="Lectin_C"/>
    <property type="match status" value="2"/>
</dbReference>
<dbReference type="EMBL" id="JAAVVJ010000013">
    <property type="protein sequence ID" value="KAF7210467.1"/>
    <property type="molecule type" value="Genomic_DNA"/>
</dbReference>
<evidence type="ECO:0000256" key="1">
    <source>
        <dbReference type="ARBA" id="ARBA00023157"/>
    </source>
</evidence>
<dbReference type="SMART" id="SM00034">
    <property type="entry name" value="CLECT"/>
    <property type="match status" value="2"/>
</dbReference>
<dbReference type="Gene3D" id="3.10.100.10">
    <property type="entry name" value="Mannose-Binding Protein A, subunit A"/>
    <property type="match status" value="2"/>
</dbReference>
<feature type="compositionally biased region" description="Basic and acidic residues" evidence="2">
    <location>
        <begin position="343"/>
        <end position="356"/>
    </location>
</feature>
<dbReference type="OMA" id="MFELKFR"/>
<comment type="caution">
    <text evidence="4">The sequence shown here is derived from an EMBL/GenBank/DDBJ whole genome shotgun (WGS) entry which is preliminary data.</text>
</comment>
<dbReference type="InterPro" id="IPR018378">
    <property type="entry name" value="C-type_lectin_CS"/>
</dbReference>
<dbReference type="PROSITE" id="PS00615">
    <property type="entry name" value="C_TYPE_LECTIN_1"/>
    <property type="match status" value="2"/>
</dbReference>
<accession>A0A9D2XYS3</accession>
<dbReference type="KEGG" id="nfu:107391410"/>
<protein>
    <submittedName>
        <fullName evidence="4">C-type mannose receptor 2-like</fullName>
    </submittedName>
</protein>
<dbReference type="SUPFAM" id="SSF56436">
    <property type="entry name" value="C-type lectin-like"/>
    <property type="match status" value="2"/>
</dbReference>
<evidence type="ECO:0000313" key="5">
    <source>
        <dbReference type="Proteomes" id="UP000822369"/>
    </source>
</evidence>
<name>A0A9D2XYS3_NOTFU</name>
<dbReference type="PROSITE" id="PS50041">
    <property type="entry name" value="C_TYPE_LECTIN_2"/>
    <property type="match status" value="2"/>
</dbReference>
<keyword evidence="4" id="KW-0675">Receptor</keyword>